<gene>
    <name evidence="2" type="ORF">BN869_000006448_1</name>
</gene>
<protein>
    <submittedName>
        <fullName evidence="2">Uncharacterized protein</fullName>
    </submittedName>
</protein>
<dbReference type="AlphaFoldDB" id="A0A0B7K5Y6"/>
<accession>A0A0B7K5Y6</accession>
<dbReference type="EMBL" id="CDPU01000018">
    <property type="protein sequence ID" value="CEO50390.1"/>
    <property type="molecule type" value="Genomic_DNA"/>
</dbReference>
<evidence type="ECO:0000256" key="1">
    <source>
        <dbReference type="SAM" id="MobiDB-lite"/>
    </source>
</evidence>
<feature type="region of interest" description="Disordered" evidence="1">
    <location>
        <begin position="1"/>
        <end position="20"/>
    </location>
</feature>
<reference evidence="2" key="1">
    <citation type="submission" date="2015-01" db="EMBL/GenBank/DDBJ databases">
        <authorList>
            <person name="Durling Mikael"/>
        </authorList>
    </citation>
    <scope>NUCLEOTIDE SEQUENCE</scope>
</reference>
<feature type="non-terminal residue" evidence="2">
    <location>
        <position position="1"/>
    </location>
</feature>
<organism evidence="2">
    <name type="scientific">Bionectria ochroleuca</name>
    <name type="common">Gliocladium roseum</name>
    <dbReference type="NCBI Taxonomy" id="29856"/>
    <lineage>
        <taxon>Eukaryota</taxon>
        <taxon>Fungi</taxon>
        <taxon>Dikarya</taxon>
        <taxon>Ascomycota</taxon>
        <taxon>Pezizomycotina</taxon>
        <taxon>Sordariomycetes</taxon>
        <taxon>Hypocreomycetidae</taxon>
        <taxon>Hypocreales</taxon>
        <taxon>Bionectriaceae</taxon>
        <taxon>Clonostachys</taxon>
    </lineage>
</organism>
<sequence length="120" mass="12975">IPDRLDGRLLPPDTSHSAEPSPAIYIAYLPKQGDIKAYGRVSHWLGMVPRDKPWAASGPHAPPGWLERAAISAGPAGFRVHGHLFSLMAPKFTFSNQHDGLYGGPFQKSLLALVQAKTPV</sequence>
<evidence type="ECO:0000313" key="2">
    <source>
        <dbReference type="EMBL" id="CEO50390.1"/>
    </source>
</evidence>
<proteinExistence type="predicted"/>
<name>A0A0B7K5Y6_BIOOC</name>